<keyword evidence="3" id="KW-1185">Reference proteome</keyword>
<keyword evidence="1" id="KW-0732">Signal</keyword>
<protein>
    <recommendedName>
        <fullName evidence="4">Toxin-antitoxin system YwqK family antitoxin</fullName>
    </recommendedName>
</protein>
<dbReference type="SUPFAM" id="SSF82185">
    <property type="entry name" value="Histone H3 K4-specific methyltransferase SET7/9 N-terminal domain"/>
    <property type="match status" value="1"/>
</dbReference>
<dbReference type="RefSeq" id="WP_230338073.1">
    <property type="nucleotide sequence ID" value="NZ_CP069798.1"/>
</dbReference>
<name>A0A892ZG14_9NEIS</name>
<gene>
    <name evidence="2" type="ORF">JQU52_08455</name>
</gene>
<evidence type="ECO:0000256" key="1">
    <source>
        <dbReference type="SAM" id="SignalP"/>
    </source>
</evidence>
<dbReference type="Proteomes" id="UP000653156">
    <property type="component" value="Chromosome"/>
</dbReference>
<evidence type="ECO:0000313" key="3">
    <source>
        <dbReference type="Proteomes" id="UP000653156"/>
    </source>
</evidence>
<dbReference type="Gene3D" id="3.90.930.1">
    <property type="match status" value="1"/>
</dbReference>
<dbReference type="KEGG" id="ptes:JQU52_08455"/>
<accession>A0A892ZG14</accession>
<evidence type="ECO:0008006" key="4">
    <source>
        <dbReference type="Google" id="ProtNLM"/>
    </source>
</evidence>
<evidence type="ECO:0000313" key="2">
    <source>
        <dbReference type="EMBL" id="QRQ80787.1"/>
    </source>
</evidence>
<dbReference type="AlphaFoldDB" id="A0A892ZG14"/>
<dbReference type="EMBL" id="CP069798">
    <property type="protein sequence ID" value="QRQ80787.1"/>
    <property type="molecule type" value="Genomic_DNA"/>
</dbReference>
<dbReference type="PROSITE" id="PS51257">
    <property type="entry name" value="PROKAR_LIPOPROTEIN"/>
    <property type="match status" value="1"/>
</dbReference>
<feature type="signal peptide" evidence="1">
    <location>
        <begin position="1"/>
        <end position="25"/>
    </location>
</feature>
<reference evidence="2" key="1">
    <citation type="submission" date="2021-02" db="EMBL/GenBank/DDBJ databases">
        <title>Neisseriaceae sp. 26B isolated from the cloaca of a Common Toad-headed Turtle (Mesoclemmys nasuta).</title>
        <authorList>
            <person name="Spergser J."/>
            <person name="Busse H.-J."/>
        </authorList>
    </citation>
    <scope>NUCLEOTIDE SEQUENCE</scope>
    <source>
        <strain evidence="2">26B</strain>
    </source>
</reference>
<sequence length="239" mass="26500">MKIWLKTTLTIAVLGLAACQSTPTAGLGSGDLARNQRTVLAQIASQPQQADLYFDADGQYHSAPVAGGYYRKVLGQTAGGGWVVQDFYQDSKTKQIDPGVVFHPNGLRNFSTDVVDGAVIWYRPDGTLSQSAHYQRGKLDGWVMYYDEQSRARLAAEFVDDTASGKQKAFNEQGRLVMQVSVDDQKQIKQEFWYGNGKPAGIWTEGKLEGWDEQGKPLTEAQTAHLLNYLESRLYQPAE</sequence>
<organism evidence="2 3">
    <name type="scientific">Paralysiella testudinis</name>
    <dbReference type="NCBI Taxonomy" id="2809020"/>
    <lineage>
        <taxon>Bacteria</taxon>
        <taxon>Pseudomonadati</taxon>
        <taxon>Pseudomonadota</taxon>
        <taxon>Betaproteobacteria</taxon>
        <taxon>Neisseriales</taxon>
        <taxon>Neisseriaceae</taxon>
        <taxon>Paralysiella</taxon>
    </lineage>
</organism>
<proteinExistence type="predicted"/>
<feature type="chain" id="PRO_5034420498" description="Toxin-antitoxin system YwqK family antitoxin" evidence="1">
    <location>
        <begin position="26"/>
        <end position="239"/>
    </location>
</feature>